<protein>
    <submittedName>
        <fullName evidence="1">Uncharacterized protein</fullName>
    </submittedName>
</protein>
<evidence type="ECO:0000313" key="1">
    <source>
        <dbReference type="EMBL" id="KKM73739.1"/>
    </source>
</evidence>
<proteinExistence type="predicted"/>
<organism evidence="1">
    <name type="scientific">marine sediment metagenome</name>
    <dbReference type="NCBI Taxonomy" id="412755"/>
    <lineage>
        <taxon>unclassified sequences</taxon>
        <taxon>metagenomes</taxon>
        <taxon>ecological metagenomes</taxon>
    </lineage>
</organism>
<dbReference type="InterPro" id="IPR036086">
    <property type="entry name" value="ParB/Sulfiredoxin_sf"/>
</dbReference>
<gene>
    <name evidence="1" type="ORF">LCGC14_1407360</name>
</gene>
<accession>A0A0F9JV87</accession>
<name>A0A0F9JV87_9ZZZZ</name>
<comment type="caution">
    <text evidence="1">The sequence shown here is derived from an EMBL/GenBank/DDBJ whole genome shotgun (WGS) entry which is preliminary data.</text>
</comment>
<sequence>MVCTVNVRCLLVGLKYRKHSVDAIWRMIRSLCNKGYNLDKPIVVTNINDFWPEVIDGHLRLLALQWLQEYHEATYKRILPRGVPIVSMTTVQPGGLRFPEFFLPSNCRQ</sequence>
<dbReference type="AlphaFoldDB" id="A0A0F9JV87"/>
<reference evidence="1" key="1">
    <citation type="journal article" date="2015" name="Nature">
        <title>Complex archaea that bridge the gap between prokaryotes and eukaryotes.</title>
        <authorList>
            <person name="Spang A."/>
            <person name="Saw J.H."/>
            <person name="Jorgensen S.L."/>
            <person name="Zaremba-Niedzwiedzka K."/>
            <person name="Martijn J."/>
            <person name="Lind A.E."/>
            <person name="van Eijk R."/>
            <person name="Schleper C."/>
            <person name="Guy L."/>
            <person name="Ettema T.J."/>
        </authorList>
    </citation>
    <scope>NUCLEOTIDE SEQUENCE</scope>
</reference>
<dbReference type="SUPFAM" id="SSF110849">
    <property type="entry name" value="ParB/Sulfiredoxin"/>
    <property type="match status" value="1"/>
</dbReference>
<dbReference type="EMBL" id="LAZR01009252">
    <property type="protein sequence ID" value="KKM73739.1"/>
    <property type="molecule type" value="Genomic_DNA"/>
</dbReference>